<sequence>MKVDQIEKYTNKNHKDFLNPENRNVIVYIEEPLVNLAPEQLQKLSKIKDMGAIVVNSFGELKGVLK</sequence>
<name>A0A383RIC1_PAEAL</name>
<dbReference type="Proteomes" id="UP000304148">
    <property type="component" value="Chromosome"/>
</dbReference>
<evidence type="ECO:0000313" key="1">
    <source>
        <dbReference type="EMBL" id="SYX86046.1"/>
    </source>
</evidence>
<gene>
    <name evidence="1" type="ORF">PBLR_14468</name>
</gene>
<accession>A0A383RIC1</accession>
<dbReference type="AlphaFoldDB" id="A0A383RIC1"/>
<protein>
    <submittedName>
        <fullName evidence="1">Uncharacterized protein</fullName>
    </submittedName>
</protein>
<evidence type="ECO:0000313" key="2">
    <source>
        <dbReference type="Proteomes" id="UP000304148"/>
    </source>
</evidence>
<dbReference type="EMBL" id="LS992241">
    <property type="protein sequence ID" value="SYX86046.1"/>
    <property type="molecule type" value="Genomic_DNA"/>
</dbReference>
<proteinExistence type="predicted"/>
<reference evidence="2" key="1">
    <citation type="submission" date="2018-08" db="EMBL/GenBank/DDBJ databases">
        <authorList>
            <person name="Chevrot R."/>
        </authorList>
    </citation>
    <scope>NUCLEOTIDE SEQUENCE [LARGE SCALE GENOMIC DNA]</scope>
</reference>
<organism evidence="1 2">
    <name type="scientific">Paenibacillus alvei</name>
    <name type="common">Bacillus alvei</name>
    <dbReference type="NCBI Taxonomy" id="44250"/>
    <lineage>
        <taxon>Bacteria</taxon>
        <taxon>Bacillati</taxon>
        <taxon>Bacillota</taxon>
        <taxon>Bacilli</taxon>
        <taxon>Bacillales</taxon>
        <taxon>Paenibacillaceae</taxon>
        <taxon>Paenibacillus</taxon>
    </lineage>
</organism>